<dbReference type="SUPFAM" id="SSF144091">
    <property type="entry name" value="Rhomboid-like"/>
    <property type="match status" value="1"/>
</dbReference>
<feature type="transmembrane region" description="Helical" evidence="5">
    <location>
        <begin position="80"/>
        <end position="95"/>
    </location>
</feature>
<evidence type="ECO:0000259" key="6">
    <source>
        <dbReference type="Pfam" id="PF01694"/>
    </source>
</evidence>
<dbReference type="AlphaFoldDB" id="A0A6J7PJS4"/>
<evidence type="ECO:0000256" key="1">
    <source>
        <dbReference type="ARBA" id="ARBA00004141"/>
    </source>
</evidence>
<feature type="transmembrane region" description="Helical" evidence="5">
    <location>
        <begin position="190"/>
        <end position="209"/>
    </location>
</feature>
<name>A0A6J7PJS4_9ZZZZ</name>
<proteinExistence type="predicted"/>
<keyword evidence="4 5" id="KW-0472">Membrane</keyword>
<dbReference type="Pfam" id="PF01694">
    <property type="entry name" value="Rhomboid"/>
    <property type="match status" value="1"/>
</dbReference>
<feature type="domain" description="Peptidase S54 rhomboid" evidence="6">
    <location>
        <begin position="84"/>
        <end position="174"/>
    </location>
</feature>
<dbReference type="GO" id="GO:0016020">
    <property type="term" value="C:membrane"/>
    <property type="evidence" value="ECO:0007669"/>
    <property type="project" value="UniProtKB-SubCell"/>
</dbReference>
<dbReference type="GO" id="GO:0004252">
    <property type="term" value="F:serine-type endopeptidase activity"/>
    <property type="evidence" value="ECO:0007669"/>
    <property type="project" value="InterPro"/>
</dbReference>
<dbReference type="Pfam" id="PF20216">
    <property type="entry name" value="DUF6576"/>
    <property type="match status" value="1"/>
</dbReference>
<comment type="subcellular location">
    <subcellularLocation>
        <location evidence="1">Membrane</location>
        <topology evidence="1">Multi-pass membrane protein</topology>
    </subcellularLocation>
</comment>
<dbReference type="InterPro" id="IPR035952">
    <property type="entry name" value="Rhomboid-like_sf"/>
</dbReference>
<protein>
    <submittedName>
        <fullName evidence="11">Unannotated protein</fullName>
    </submittedName>
</protein>
<evidence type="ECO:0000313" key="9">
    <source>
        <dbReference type="EMBL" id="CAB4714034.1"/>
    </source>
</evidence>
<feature type="transmembrane region" description="Helical" evidence="5">
    <location>
        <begin position="107"/>
        <end position="125"/>
    </location>
</feature>
<dbReference type="Gene3D" id="1.20.1540.10">
    <property type="entry name" value="Rhomboid-like"/>
    <property type="match status" value="1"/>
</dbReference>
<evidence type="ECO:0000256" key="4">
    <source>
        <dbReference type="ARBA" id="ARBA00023136"/>
    </source>
</evidence>
<evidence type="ECO:0000313" key="10">
    <source>
        <dbReference type="EMBL" id="CAB4914582.1"/>
    </source>
</evidence>
<evidence type="ECO:0000313" key="11">
    <source>
        <dbReference type="EMBL" id="CAB5002962.1"/>
    </source>
</evidence>
<reference evidence="11" key="1">
    <citation type="submission" date="2020-05" db="EMBL/GenBank/DDBJ databases">
        <authorList>
            <person name="Chiriac C."/>
            <person name="Salcher M."/>
            <person name="Ghai R."/>
            <person name="Kavagutti S V."/>
        </authorList>
    </citation>
    <scope>NUCLEOTIDE SEQUENCE</scope>
</reference>
<dbReference type="EMBL" id="CAFBOL010000075">
    <property type="protein sequence ID" value="CAB5002962.1"/>
    <property type="molecule type" value="Genomic_DNA"/>
</dbReference>
<evidence type="ECO:0000256" key="2">
    <source>
        <dbReference type="ARBA" id="ARBA00022692"/>
    </source>
</evidence>
<feature type="transmembrane region" description="Helical" evidence="5">
    <location>
        <begin position="21"/>
        <end position="45"/>
    </location>
</feature>
<feature type="transmembrane region" description="Helical" evidence="5">
    <location>
        <begin position="156"/>
        <end position="178"/>
    </location>
</feature>
<feature type="domain" description="DUF6576" evidence="7">
    <location>
        <begin position="250"/>
        <end position="283"/>
    </location>
</feature>
<keyword evidence="3 5" id="KW-1133">Transmembrane helix</keyword>
<dbReference type="InterPro" id="IPR022764">
    <property type="entry name" value="Peptidase_S54_rhomboid_dom"/>
</dbReference>
<evidence type="ECO:0000256" key="3">
    <source>
        <dbReference type="ARBA" id="ARBA00022989"/>
    </source>
</evidence>
<sequence length="287" mass="31797">MPGRYQFSLPERRQRDGWFRIGTVDVTTTALMVGLGILSIFWYAIDKVTLGKLVFTGVWVRSGDIWRLATWPIANPLDQQGLWVVLTLAFFWFVGHRIEDQIGRTRFTWLMLAMTVLPSALVTLIQFDVQYAAYGLGVLGIALLVVFALDNPSAMFFFGIPAWVIAAIYVGIDALRYLGDRAYEPLVLELGVIAVALVGARQCGLLSHLQAIPKFAGNRARTAKPARRKGKNSGQTVITGPWEVAHSPADQLELDLLLDKISAAGIDSLSKTEKARLNELSKKLRGR</sequence>
<evidence type="ECO:0000256" key="5">
    <source>
        <dbReference type="SAM" id="Phobius"/>
    </source>
</evidence>
<dbReference type="EMBL" id="CAFBMT010000002">
    <property type="protein sequence ID" value="CAB4914582.1"/>
    <property type="molecule type" value="Genomic_DNA"/>
</dbReference>
<accession>A0A6J7PJS4</accession>
<dbReference type="InterPro" id="IPR046483">
    <property type="entry name" value="DUF6576"/>
</dbReference>
<feature type="transmembrane region" description="Helical" evidence="5">
    <location>
        <begin position="131"/>
        <end position="149"/>
    </location>
</feature>
<dbReference type="EMBL" id="CAESGF010000001">
    <property type="protein sequence ID" value="CAB4362359.1"/>
    <property type="molecule type" value="Genomic_DNA"/>
</dbReference>
<gene>
    <name evidence="9" type="ORF">UFOPK2656_00859</name>
    <name evidence="10" type="ORF">UFOPK3651_00442</name>
    <name evidence="11" type="ORF">UFOPK3931_02282</name>
    <name evidence="8" type="ORF">UFOPK4189_00133</name>
</gene>
<evidence type="ECO:0000313" key="8">
    <source>
        <dbReference type="EMBL" id="CAB4362359.1"/>
    </source>
</evidence>
<evidence type="ECO:0000259" key="7">
    <source>
        <dbReference type="Pfam" id="PF20216"/>
    </source>
</evidence>
<keyword evidence="2 5" id="KW-0812">Transmembrane</keyword>
<organism evidence="11">
    <name type="scientific">freshwater metagenome</name>
    <dbReference type="NCBI Taxonomy" id="449393"/>
    <lineage>
        <taxon>unclassified sequences</taxon>
        <taxon>metagenomes</taxon>
        <taxon>ecological metagenomes</taxon>
    </lineage>
</organism>
<dbReference type="EMBL" id="CAEZYF010000004">
    <property type="protein sequence ID" value="CAB4714034.1"/>
    <property type="molecule type" value="Genomic_DNA"/>
</dbReference>